<feature type="transmembrane region" description="Helical" evidence="2">
    <location>
        <begin position="69"/>
        <end position="87"/>
    </location>
</feature>
<reference evidence="3" key="1">
    <citation type="submission" date="2020-05" db="EMBL/GenBank/DDBJ databases">
        <authorList>
            <person name="Chiriac C."/>
            <person name="Salcher M."/>
            <person name="Ghai R."/>
            <person name="Kavagutti S V."/>
        </authorList>
    </citation>
    <scope>NUCLEOTIDE SEQUENCE</scope>
</reference>
<dbReference type="Gene3D" id="1.25.40.10">
    <property type="entry name" value="Tetratricopeptide repeat domain"/>
    <property type="match status" value="1"/>
</dbReference>
<dbReference type="EMBL" id="CAEZTC010000086">
    <property type="protein sequence ID" value="CAB4560316.1"/>
    <property type="molecule type" value="Genomic_DNA"/>
</dbReference>
<dbReference type="SUPFAM" id="SSF48452">
    <property type="entry name" value="TPR-like"/>
    <property type="match status" value="1"/>
</dbReference>
<gene>
    <name evidence="3" type="ORF">UFOPK1572_00785</name>
    <name evidence="4" type="ORF">UFOPK1704_00268</name>
</gene>
<accession>A0A6J6DAI4</accession>
<dbReference type="AlphaFoldDB" id="A0A6J6DAI4"/>
<name>A0A6J6DAI4_9ZZZZ</name>
<evidence type="ECO:0000256" key="2">
    <source>
        <dbReference type="SAM" id="Phobius"/>
    </source>
</evidence>
<feature type="coiled-coil region" evidence="1">
    <location>
        <begin position="2"/>
        <end position="57"/>
    </location>
</feature>
<proteinExistence type="predicted"/>
<keyword evidence="2" id="KW-0472">Membrane</keyword>
<evidence type="ECO:0000313" key="4">
    <source>
        <dbReference type="EMBL" id="CAB4567650.1"/>
    </source>
</evidence>
<keyword evidence="1" id="KW-0175">Coiled coil</keyword>
<evidence type="ECO:0000313" key="3">
    <source>
        <dbReference type="EMBL" id="CAB4560316.1"/>
    </source>
</evidence>
<dbReference type="InterPro" id="IPR011990">
    <property type="entry name" value="TPR-like_helical_dom_sf"/>
</dbReference>
<protein>
    <submittedName>
        <fullName evidence="3">Unannotated protein</fullName>
    </submittedName>
</protein>
<dbReference type="EMBL" id="CAEZTQ010000033">
    <property type="protein sequence ID" value="CAB4567650.1"/>
    <property type="molecule type" value="Genomic_DNA"/>
</dbReference>
<sequence>MTENLRDELEFLLNSLRDLEKERDAGDIDDVDFATIRDGYVARAAALSREIEGLEQSSPRPKPRWMQRIVASLVVLSMGLGGGVLLAQNSGQRLPGETFTGGIEQSTSTLLASARQLNFSDPVRSIELYSEVLKVEPDHPEALTYRSWMLALTSRDAETAVKQIALTTAVTDLIRAQRIDPSYPDPYCFLGIVYFRFLEQASLAKQQLDVCSSMNPPASVSSFVNAIVDEVNAAVERQN</sequence>
<keyword evidence="2" id="KW-0812">Transmembrane</keyword>
<organism evidence="3">
    <name type="scientific">freshwater metagenome</name>
    <dbReference type="NCBI Taxonomy" id="449393"/>
    <lineage>
        <taxon>unclassified sequences</taxon>
        <taxon>metagenomes</taxon>
        <taxon>ecological metagenomes</taxon>
    </lineage>
</organism>
<evidence type="ECO:0000256" key="1">
    <source>
        <dbReference type="SAM" id="Coils"/>
    </source>
</evidence>
<keyword evidence="2" id="KW-1133">Transmembrane helix</keyword>